<keyword evidence="5" id="KW-1185">Reference proteome</keyword>
<feature type="compositionally biased region" description="Acidic residues" evidence="3">
    <location>
        <begin position="67"/>
        <end position="77"/>
    </location>
</feature>
<feature type="compositionally biased region" description="Low complexity" evidence="3">
    <location>
        <begin position="26"/>
        <end position="36"/>
    </location>
</feature>
<dbReference type="InterPro" id="IPR040389">
    <property type="entry name" value="SMR"/>
</dbReference>
<dbReference type="GeneID" id="115957483"/>
<dbReference type="GO" id="GO:0032875">
    <property type="term" value="P:regulation of DNA endoreduplication"/>
    <property type="evidence" value="ECO:0007669"/>
    <property type="project" value="InterPro"/>
</dbReference>
<reference evidence="4" key="2">
    <citation type="submission" date="2021-01" db="UniProtKB">
        <authorList>
            <consortium name="EnsemblPlants"/>
        </authorList>
    </citation>
    <scope>IDENTIFICATION</scope>
</reference>
<accession>A0A7N2MD60</accession>
<dbReference type="Proteomes" id="UP000594261">
    <property type="component" value="Chromosome 8"/>
</dbReference>
<feature type="region of interest" description="Disordered" evidence="3">
    <location>
        <begin position="26"/>
        <end position="85"/>
    </location>
</feature>
<evidence type="ECO:0000256" key="3">
    <source>
        <dbReference type="SAM" id="MobiDB-lite"/>
    </source>
</evidence>
<organism evidence="4 5">
    <name type="scientific">Quercus lobata</name>
    <name type="common">Valley oak</name>
    <dbReference type="NCBI Taxonomy" id="97700"/>
    <lineage>
        <taxon>Eukaryota</taxon>
        <taxon>Viridiplantae</taxon>
        <taxon>Streptophyta</taxon>
        <taxon>Embryophyta</taxon>
        <taxon>Tracheophyta</taxon>
        <taxon>Spermatophyta</taxon>
        <taxon>Magnoliopsida</taxon>
        <taxon>eudicotyledons</taxon>
        <taxon>Gunneridae</taxon>
        <taxon>Pentapetalae</taxon>
        <taxon>rosids</taxon>
        <taxon>fabids</taxon>
        <taxon>Fagales</taxon>
        <taxon>Fagaceae</taxon>
        <taxon>Quercus</taxon>
    </lineage>
</organism>
<proteinExistence type="predicted"/>
<dbReference type="EMBL" id="LRBV02000008">
    <property type="status" value="NOT_ANNOTATED_CDS"/>
    <property type="molecule type" value="Genomic_DNA"/>
</dbReference>
<evidence type="ECO:0000256" key="2">
    <source>
        <dbReference type="ARBA" id="ARBA00023306"/>
    </source>
</evidence>
<dbReference type="RefSeq" id="XP_030931590.1">
    <property type="nucleotide sequence ID" value="XM_031075730.1"/>
</dbReference>
<evidence type="ECO:0000313" key="5">
    <source>
        <dbReference type="Proteomes" id="UP000594261"/>
    </source>
</evidence>
<name>A0A7N2MD60_QUELO</name>
<sequence>MSTNLEFLHDLSKSKTKTKTKLLTVKTTRTTSSSTTPQAGGFNDNIGANNNNNNNVVETQNKKINVEEDDNKDEEEDCCRTPTSKEHRIPKILDCPPAPRKPKRAPTCKRKLSELQFFEIVNREEVDSFFRSSFEQLAVITSNKRNCCSCK</sequence>
<keyword evidence="2" id="KW-0131">Cell cycle</keyword>
<dbReference type="KEGG" id="qlo:115957483"/>
<reference evidence="4 5" key="1">
    <citation type="journal article" date="2016" name="G3 (Bethesda)">
        <title>First Draft Assembly and Annotation of the Genome of a California Endemic Oak Quercus lobata Nee (Fagaceae).</title>
        <authorList>
            <person name="Sork V.L."/>
            <person name="Fitz-Gibbon S.T."/>
            <person name="Puiu D."/>
            <person name="Crepeau M."/>
            <person name="Gugger P.F."/>
            <person name="Sherman R."/>
            <person name="Stevens K."/>
            <person name="Langley C.H."/>
            <person name="Pellegrini M."/>
            <person name="Salzberg S.L."/>
        </authorList>
    </citation>
    <scope>NUCLEOTIDE SEQUENCE [LARGE SCALE GENOMIC DNA]</scope>
    <source>
        <strain evidence="4 5">cv. SW786</strain>
    </source>
</reference>
<dbReference type="FunCoup" id="A0A7N2MD60">
    <property type="interactions" value="9"/>
</dbReference>
<gene>
    <name evidence="4" type="primary">LOC115957483</name>
</gene>
<dbReference type="InParanoid" id="A0A7N2MD60"/>
<evidence type="ECO:0000313" key="4">
    <source>
        <dbReference type="EnsemblPlants" id="QL08p052941:mrna:CDS:1"/>
    </source>
</evidence>
<dbReference type="AlphaFoldDB" id="A0A7N2MD60"/>
<dbReference type="OMA" id="RNCCSCK"/>
<dbReference type="GO" id="GO:0004860">
    <property type="term" value="F:protein kinase inhibitor activity"/>
    <property type="evidence" value="ECO:0007669"/>
    <property type="project" value="UniProtKB-KW"/>
</dbReference>
<dbReference type="PANTHER" id="PTHR33142">
    <property type="entry name" value="CYCLIN-DEPENDENT PROTEIN KINASE INHIBITOR SMR13"/>
    <property type="match status" value="1"/>
</dbReference>
<dbReference type="Gramene" id="QL08p052941:mrna">
    <property type="protein sequence ID" value="QL08p052941:mrna:CDS:1"/>
    <property type="gene ID" value="QL08p052941"/>
</dbReference>
<evidence type="ECO:0008006" key="6">
    <source>
        <dbReference type="Google" id="ProtNLM"/>
    </source>
</evidence>
<protein>
    <recommendedName>
        <fullName evidence="6">Cyclin-dependent protein kinase inhibitor SMR1</fullName>
    </recommendedName>
</protein>
<dbReference type="EnsemblPlants" id="QL08p052941:mrna">
    <property type="protein sequence ID" value="QL08p052941:mrna:CDS:1"/>
    <property type="gene ID" value="QL08p052941"/>
</dbReference>
<dbReference type="PANTHER" id="PTHR33142:SF13">
    <property type="entry name" value="CYCLIN-DEPENDENT PROTEIN KINASE INHIBITOR SMR1"/>
    <property type="match status" value="1"/>
</dbReference>
<dbReference type="OrthoDB" id="662905at2759"/>
<keyword evidence="1" id="KW-0649">Protein kinase inhibitor</keyword>
<evidence type="ECO:0000256" key="1">
    <source>
        <dbReference type="ARBA" id="ARBA00023013"/>
    </source>
</evidence>